<evidence type="ECO:0000313" key="2">
    <source>
        <dbReference type="Proteomes" id="UP000067689"/>
    </source>
</evidence>
<organism evidence="1 2">
    <name type="scientific">Aeromicrobium erythreum</name>
    <dbReference type="NCBI Taxonomy" id="2041"/>
    <lineage>
        <taxon>Bacteria</taxon>
        <taxon>Bacillati</taxon>
        <taxon>Actinomycetota</taxon>
        <taxon>Actinomycetes</taxon>
        <taxon>Propionibacteriales</taxon>
        <taxon>Nocardioidaceae</taxon>
        <taxon>Aeromicrobium</taxon>
    </lineage>
</organism>
<name>A0A0U4AWA5_9ACTN</name>
<dbReference type="EMBL" id="CP011502">
    <property type="protein sequence ID" value="ALX04656.1"/>
    <property type="molecule type" value="Genomic_DNA"/>
</dbReference>
<dbReference type="PATRIC" id="fig|2041.4.peg.1699"/>
<sequence>MNMDDLTFDFRPSDVAAASARFPGRPLGVLDRPVATDATQAVRERGTDFAQHAWDESGHL</sequence>
<protein>
    <submittedName>
        <fullName evidence="1">Uncharacterized protein</fullName>
    </submittedName>
</protein>
<gene>
    <name evidence="1" type="ORF">AERYTH_08100</name>
</gene>
<accession>A0A0U4AWA5</accession>
<reference evidence="1 2" key="1">
    <citation type="journal article" date="1991" name="Int. J. Syst. Bacteriol.">
        <title>Description of the erythromycin-producing bacterium Arthrobacter sp. strain NRRL B-3381 as Aeromicrobium erythreum gen. nov., sp. nov.</title>
        <authorList>
            <person name="Miller E.S."/>
            <person name="Woese C.R."/>
            <person name="Brenner S."/>
        </authorList>
    </citation>
    <scope>NUCLEOTIDE SEQUENCE [LARGE SCALE GENOMIC DNA]</scope>
    <source>
        <strain evidence="1 2">AR18</strain>
    </source>
</reference>
<dbReference type="Proteomes" id="UP000067689">
    <property type="component" value="Chromosome"/>
</dbReference>
<proteinExistence type="predicted"/>
<keyword evidence="2" id="KW-1185">Reference proteome</keyword>
<dbReference type="KEGG" id="aer:AERYTH_08100"/>
<evidence type="ECO:0000313" key="1">
    <source>
        <dbReference type="EMBL" id="ALX04656.1"/>
    </source>
</evidence>
<dbReference type="AlphaFoldDB" id="A0A0U4AWA5"/>